<evidence type="ECO:0000259" key="6">
    <source>
        <dbReference type="PROSITE" id="PS01124"/>
    </source>
</evidence>
<keyword evidence="8" id="KW-1185">Reference proteome</keyword>
<accession>A0ABY4RLZ0</accession>
<keyword evidence="1" id="KW-0963">Cytoplasm</keyword>
<reference evidence="7" key="2">
    <citation type="journal article" date="2021" name="J Anim Sci Technol">
        <title>Complete genome sequence of Paenibacillus konkukensis sp. nov. SK3146 as a potential probiotic strain.</title>
        <authorList>
            <person name="Jung H.I."/>
            <person name="Park S."/>
            <person name="Niu K.M."/>
            <person name="Lee S.W."/>
            <person name="Kothari D."/>
            <person name="Yi K.J."/>
            <person name="Kim S.K."/>
        </authorList>
    </citation>
    <scope>NUCLEOTIDE SEQUENCE</scope>
    <source>
        <strain evidence="7">SK3146</strain>
    </source>
</reference>
<protein>
    <submittedName>
        <fullName evidence="7">HTH-type transcriptional activator RhaS</fullName>
    </submittedName>
</protein>
<keyword evidence="5" id="KW-0804">Transcription</keyword>
<organism evidence="7 8">
    <name type="scientific">Paenibacillus konkukensis</name>
    <dbReference type="NCBI Taxonomy" id="2020716"/>
    <lineage>
        <taxon>Bacteria</taxon>
        <taxon>Bacillati</taxon>
        <taxon>Bacillota</taxon>
        <taxon>Bacilli</taxon>
        <taxon>Bacillales</taxon>
        <taxon>Paenibacillaceae</taxon>
        <taxon>Paenibacillus</taxon>
    </lineage>
</organism>
<dbReference type="PROSITE" id="PS00041">
    <property type="entry name" value="HTH_ARAC_FAMILY_1"/>
    <property type="match status" value="1"/>
</dbReference>
<gene>
    <name evidence="7" type="primary">rhaS_1</name>
    <name evidence="7" type="ORF">SK3146_01761</name>
</gene>
<dbReference type="Gene3D" id="1.10.10.60">
    <property type="entry name" value="Homeodomain-like"/>
    <property type="match status" value="2"/>
</dbReference>
<dbReference type="InterPro" id="IPR050204">
    <property type="entry name" value="AraC_XylS_family_regulators"/>
</dbReference>
<evidence type="ECO:0000256" key="4">
    <source>
        <dbReference type="ARBA" id="ARBA00023159"/>
    </source>
</evidence>
<dbReference type="PROSITE" id="PS01124">
    <property type="entry name" value="HTH_ARAC_FAMILY_2"/>
    <property type="match status" value="1"/>
</dbReference>
<dbReference type="InterPro" id="IPR009057">
    <property type="entry name" value="Homeodomain-like_sf"/>
</dbReference>
<dbReference type="InterPro" id="IPR018060">
    <property type="entry name" value="HTH_AraC"/>
</dbReference>
<evidence type="ECO:0000256" key="2">
    <source>
        <dbReference type="ARBA" id="ARBA00023015"/>
    </source>
</evidence>
<evidence type="ECO:0000313" key="8">
    <source>
        <dbReference type="Proteomes" id="UP001057134"/>
    </source>
</evidence>
<dbReference type="Gene3D" id="2.60.120.10">
    <property type="entry name" value="Jelly Rolls"/>
    <property type="match status" value="1"/>
</dbReference>
<reference evidence="7" key="1">
    <citation type="submission" date="2018-02" db="EMBL/GenBank/DDBJ databases">
        <authorList>
            <person name="Kim S.-K."/>
            <person name="Jung H.-I."/>
            <person name="Lee S.-W."/>
        </authorList>
    </citation>
    <scope>NUCLEOTIDE SEQUENCE</scope>
    <source>
        <strain evidence="7">SK3146</strain>
    </source>
</reference>
<dbReference type="SUPFAM" id="SSF51215">
    <property type="entry name" value="Regulatory protein AraC"/>
    <property type="match status" value="1"/>
</dbReference>
<dbReference type="InterPro" id="IPR014710">
    <property type="entry name" value="RmlC-like_jellyroll"/>
</dbReference>
<dbReference type="Pfam" id="PF12833">
    <property type="entry name" value="HTH_18"/>
    <property type="match status" value="1"/>
</dbReference>
<dbReference type="PANTHER" id="PTHR46796:SF13">
    <property type="entry name" value="HTH-TYPE TRANSCRIPTIONAL ACTIVATOR RHAS"/>
    <property type="match status" value="1"/>
</dbReference>
<name>A0ABY4RLZ0_9BACL</name>
<dbReference type="InterPro" id="IPR018062">
    <property type="entry name" value="HTH_AraC-typ_CS"/>
</dbReference>
<dbReference type="InterPro" id="IPR013096">
    <property type="entry name" value="Cupin_2"/>
</dbReference>
<dbReference type="EMBL" id="CP027059">
    <property type="protein sequence ID" value="UQZ82603.1"/>
    <property type="molecule type" value="Genomic_DNA"/>
</dbReference>
<evidence type="ECO:0000256" key="1">
    <source>
        <dbReference type="ARBA" id="ARBA00022490"/>
    </source>
</evidence>
<dbReference type="Pfam" id="PF07883">
    <property type="entry name" value="Cupin_2"/>
    <property type="match status" value="1"/>
</dbReference>
<evidence type="ECO:0000256" key="5">
    <source>
        <dbReference type="ARBA" id="ARBA00023163"/>
    </source>
</evidence>
<dbReference type="SMART" id="SM00342">
    <property type="entry name" value="HTH_ARAC"/>
    <property type="match status" value="1"/>
</dbReference>
<dbReference type="SUPFAM" id="SSF46689">
    <property type="entry name" value="Homeodomain-like"/>
    <property type="match status" value="2"/>
</dbReference>
<feature type="domain" description="HTH araC/xylS-type" evidence="6">
    <location>
        <begin position="200"/>
        <end position="298"/>
    </location>
</feature>
<sequence length="303" mass="34309">MSATRQPQTKTAQLNEIHSRIVSANFYPFKPGQHVGPRLPYVHLFIYISAGRGTMKIGEDVWAAETGDLYYIAPGVSHTFIAAQDDPMVHASVYADLLSPSTPKQKGDPQLNCHNAGEYDVSLCAARVQFADADGIALPVRVRAPRGAAWLEPYLAVIEAYPEQGIGDDALLRSLFETFLVRYVRFARKPYETWYDPRIGRMVDWLRHTETADPCVKEWAGKLGISVAYLYELFRKQTGTSPQTYLLKCRLDKAKTYLRETNMPITEIAYTLGFSSPHYFARQFGKHAQESASEYRRRFRGLS</sequence>
<proteinExistence type="predicted"/>
<dbReference type="PANTHER" id="PTHR46796">
    <property type="entry name" value="HTH-TYPE TRANSCRIPTIONAL ACTIVATOR RHAS-RELATED"/>
    <property type="match status" value="1"/>
</dbReference>
<evidence type="ECO:0000256" key="3">
    <source>
        <dbReference type="ARBA" id="ARBA00023125"/>
    </source>
</evidence>
<keyword evidence="4" id="KW-0010">Activator</keyword>
<dbReference type="RefSeq" id="WP_249864721.1">
    <property type="nucleotide sequence ID" value="NZ_CP027059.1"/>
</dbReference>
<dbReference type="Proteomes" id="UP001057134">
    <property type="component" value="Chromosome"/>
</dbReference>
<keyword evidence="3" id="KW-0238">DNA-binding</keyword>
<evidence type="ECO:0000313" key="7">
    <source>
        <dbReference type="EMBL" id="UQZ82603.1"/>
    </source>
</evidence>
<keyword evidence="2" id="KW-0805">Transcription regulation</keyword>
<dbReference type="InterPro" id="IPR037923">
    <property type="entry name" value="HTH-like"/>
</dbReference>